<dbReference type="SUPFAM" id="SSF46626">
    <property type="entry name" value="Cytochrome c"/>
    <property type="match status" value="1"/>
</dbReference>
<feature type="binding site" description="axial binding residue" evidence="17">
    <location>
        <position position="171"/>
    </location>
    <ligand>
        <name>heme</name>
        <dbReference type="ChEBI" id="CHEBI:30413"/>
        <label>4</label>
    </ligand>
    <ligandPart>
        <name>Fe</name>
        <dbReference type="ChEBI" id="CHEBI:18248"/>
    </ligandPart>
</feature>
<feature type="binding site" description="covalent" evidence="16">
    <location>
        <position position="75"/>
    </location>
    <ligand>
        <name>heme</name>
        <dbReference type="ChEBI" id="CHEBI:30413"/>
        <label>2</label>
    </ligand>
</feature>
<feature type="binding site" description="covalent" evidence="16">
    <location>
        <position position="45"/>
    </location>
    <ligand>
        <name>heme</name>
        <dbReference type="ChEBI" id="CHEBI:30413"/>
        <label>1</label>
    </ligand>
</feature>
<dbReference type="FunFam" id="1.10.3820.10:FF:000001">
    <property type="entry name" value="Cytochrome c-type protein"/>
    <property type="match status" value="1"/>
</dbReference>
<comment type="similarity">
    <text evidence="2 15">Belongs to the TorC/TorY family.</text>
</comment>
<evidence type="ECO:0000256" key="17">
    <source>
        <dbReference type="PIRSR" id="PIRSR000014-2"/>
    </source>
</evidence>
<dbReference type="Gene3D" id="1.10.3820.10">
    <property type="entry name" value="Di-heme elbow motif domain"/>
    <property type="match status" value="1"/>
</dbReference>
<evidence type="ECO:0000256" key="15">
    <source>
        <dbReference type="PIRNR" id="PIRNR000014"/>
    </source>
</evidence>
<gene>
    <name evidence="20" type="ordered locus">RPC_1749</name>
</gene>
<dbReference type="GO" id="GO:0005886">
    <property type="term" value="C:plasma membrane"/>
    <property type="evidence" value="ECO:0007669"/>
    <property type="project" value="UniProtKB-SubCell"/>
</dbReference>
<evidence type="ECO:0000256" key="2">
    <source>
        <dbReference type="ARBA" id="ARBA00006417"/>
    </source>
</evidence>
<protein>
    <recommendedName>
        <fullName evidence="15">Cytochrome c-type protein</fullName>
    </recommendedName>
</protein>
<evidence type="ECO:0000256" key="18">
    <source>
        <dbReference type="SAM" id="Phobius"/>
    </source>
</evidence>
<feature type="binding site" description="covalent" evidence="16">
    <location>
        <position position="167"/>
    </location>
    <ligand>
        <name>heme</name>
        <dbReference type="ChEBI" id="CHEBI:30413"/>
        <label>4</label>
    </ligand>
</feature>
<evidence type="ECO:0000256" key="13">
    <source>
        <dbReference type="ARBA" id="ARBA00023136"/>
    </source>
</evidence>
<proteinExistence type="inferred from homology"/>
<feature type="binding site" description="covalent" evidence="16">
    <location>
        <position position="135"/>
    </location>
    <ligand>
        <name>heme</name>
        <dbReference type="ChEBI" id="CHEBI:30413"/>
        <label>3</label>
    </ligand>
</feature>
<dbReference type="EMBL" id="CP000301">
    <property type="protein sequence ID" value="ABD87308.1"/>
    <property type="molecule type" value="Genomic_DNA"/>
</dbReference>
<name>Q217X8_RHOPB</name>
<evidence type="ECO:0000256" key="3">
    <source>
        <dbReference type="ARBA" id="ARBA00007395"/>
    </source>
</evidence>
<keyword evidence="6 15" id="KW-0997">Cell inner membrane</keyword>
<evidence type="ECO:0000256" key="9">
    <source>
        <dbReference type="ARBA" id="ARBA00022723"/>
    </source>
</evidence>
<reference evidence="20" key="1">
    <citation type="submission" date="2006-03" db="EMBL/GenBank/DDBJ databases">
        <title>Complete sequence of Rhodopseudomonas palustris BisB18.</title>
        <authorList>
            <consortium name="US DOE Joint Genome Institute"/>
            <person name="Copeland A."/>
            <person name="Lucas S."/>
            <person name="Lapidus A."/>
            <person name="Barry K."/>
            <person name="Detter J.C."/>
            <person name="Glavina del Rio T."/>
            <person name="Hammon N."/>
            <person name="Israni S."/>
            <person name="Dalin E."/>
            <person name="Tice H."/>
            <person name="Pitluck S."/>
            <person name="Chain P."/>
            <person name="Malfatti S."/>
            <person name="Shin M."/>
            <person name="Vergez L."/>
            <person name="Schmutz J."/>
            <person name="Larimer F."/>
            <person name="Land M."/>
            <person name="Hauser L."/>
            <person name="Pelletier D.A."/>
            <person name="Kyrpides N."/>
            <person name="Anderson I."/>
            <person name="Oda Y."/>
            <person name="Harwood C.S."/>
            <person name="Richardson P."/>
        </authorList>
    </citation>
    <scope>NUCLEOTIDE SEQUENCE [LARGE SCALE GENOMIC DNA]</scope>
    <source>
        <strain evidence="20">BisB18</strain>
    </source>
</reference>
<dbReference type="PANTHER" id="PTHR30333">
    <property type="entry name" value="CYTOCHROME C-TYPE PROTEIN"/>
    <property type="match status" value="1"/>
</dbReference>
<evidence type="ECO:0000256" key="11">
    <source>
        <dbReference type="ARBA" id="ARBA00022989"/>
    </source>
</evidence>
<dbReference type="InterPro" id="IPR009154">
    <property type="entry name" value="Membr-bd_4haem_cyt_TorC"/>
</dbReference>
<dbReference type="GO" id="GO:0009055">
    <property type="term" value="F:electron transfer activity"/>
    <property type="evidence" value="ECO:0007669"/>
    <property type="project" value="UniProtKB-UniRule"/>
</dbReference>
<keyword evidence="8 18" id="KW-0812">Transmembrane</keyword>
<dbReference type="KEGG" id="rpc:RPC_1749"/>
<dbReference type="PIRSF" id="PIRSF000014">
    <property type="entry name" value="4_hem_cytch_TorC"/>
    <property type="match status" value="1"/>
</dbReference>
<evidence type="ECO:0000256" key="7">
    <source>
        <dbReference type="ARBA" id="ARBA00022617"/>
    </source>
</evidence>
<keyword evidence="13 15" id="KW-0472">Membrane</keyword>
<evidence type="ECO:0000256" key="14">
    <source>
        <dbReference type="ARBA" id="ARBA00055242"/>
    </source>
</evidence>
<evidence type="ECO:0000256" key="5">
    <source>
        <dbReference type="ARBA" id="ARBA00022475"/>
    </source>
</evidence>
<evidence type="ECO:0000313" key="20">
    <source>
        <dbReference type="EMBL" id="ABD87308.1"/>
    </source>
</evidence>
<feature type="binding site" description="covalent" evidence="16">
    <location>
        <position position="170"/>
    </location>
    <ligand>
        <name>heme</name>
        <dbReference type="ChEBI" id="CHEBI:30413"/>
        <label>4</label>
    </ligand>
</feature>
<dbReference type="SUPFAM" id="SSF48695">
    <property type="entry name" value="Multiheme cytochromes"/>
    <property type="match status" value="1"/>
</dbReference>
<evidence type="ECO:0000259" key="19">
    <source>
        <dbReference type="Pfam" id="PF03264"/>
    </source>
</evidence>
<feature type="binding site" description="axial binding residue" evidence="17">
    <location>
        <position position="49"/>
    </location>
    <ligand>
        <name>heme</name>
        <dbReference type="ChEBI" id="CHEBI:30413"/>
        <label>1</label>
    </ligand>
    <ligandPart>
        <name>Fe</name>
        <dbReference type="ChEBI" id="CHEBI:18248"/>
    </ligandPart>
</feature>
<dbReference type="RefSeq" id="WP_011472212.1">
    <property type="nucleotide sequence ID" value="NC_007925.1"/>
</dbReference>
<dbReference type="GO" id="GO:0009276">
    <property type="term" value="C:Gram-negative-bacterium-type cell wall"/>
    <property type="evidence" value="ECO:0007669"/>
    <property type="project" value="UniProtKB-UniRule"/>
</dbReference>
<evidence type="ECO:0000256" key="1">
    <source>
        <dbReference type="ARBA" id="ARBA00004249"/>
    </source>
</evidence>
<keyword evidence="9 15" id="KW-0479">Metal-binding</keyword>
<comment type="subcellular location">
    <subcellularLocation>
        <location evidence="1">Cell inner membrane</location>
        <topology evidence="1">Single-pass type II membrane protein</topology>
    </subcellularLocation>
</comment>
<evidence type="ECO:0000256" key="6">
    <source>
        <dbReference type="ARBA" id="ARBA00022519"/>
    </source>
</evidence>
<feature type="transmembrane region" description="Helical" evidence="18">
    <location>
        <begin position="12"/>
        <end position="32"/>
    </location>
</feature>
<feature type="binding site" description="axial binding residue" evidence="17">
    <location>
        <position position="79"/>
    </location>
    <ligand>
        <name>heme</name>
        <dbReference type="ChEBI" id="CHEBI:30413"/>
        <label>2</label>
    </ligand>
    <ligandPart>
        <name>Fe</name>
        <dbReference type="ChEBI" id="CHEBI:18248"/>
    </ligandPart>
</feature>
<dbReference type="GO" id="GO:0020037">
    <property type="term" value="F:heme binding"/>
    <property type="evidence" value="ECO:0007669"/>
    <property type="project" value="UniProtKB-UniRule"/>
</dbReference>
<dbReference type="PANTHER" id="PTHR30333:SF3">
    <property type="entry name" value="CYTOCHROME C-TYPE PROTEIN TORY"/>
    <property type="match status" value="1"/>
</dbReference>
<feature type="binding site" description="covalent" evidence="16">
    <location>
        <position position="331"/>
    </location>
    <ligand>
        <name>heme</name>
        <dbReference type="ChEBI" id="CHEBI:30413"/>
        <label>5</label>
    </ligand>
</feature>
<dbReference type="HOGENOM" id="CLU_058814_0_0_5"/>
<evidence type="ECO:0000256" key="12">
    <source>
        <dbReference type="ARBA" id="ARBA00023004"/>
    </source>
</evidence>
<dbReference type="InterPro" id="IPR038266">
    <property type="entry name" value="NapC/NirT_cytc_sf"/>
</dbReference>
<dbReference type="GO" id="GO:0009061">
    <property type="term" value="P:anaerobic respiration"/>
    <property type="evidence" value="ECO:0007669"/>
    <property type="project" value="TreeGrafter"/>
</dbReference>
<dbReference type="InterPro" id="IPR005126">
    <property type="entry name" value="NapC/NirT_cyt_c_N"/>
</dbReference>
<feature type="binding site" description="axial binding residue" evidence="17">
    <location>
        <position position="139"/>
    </location>
    <ligand>
        <name>heme</name>
        <dbReference type="ChEBI" id="CHEBI:30413"/>
        <label>3</label>
    </ligand>
    <ligandPart>
        <name>Fe</name>
        <dbReference type="ChEBI" id="CHEBI:18248"/>
    </ligandPart>
</feature>
<keyword evidence="12 15" id="KW-0408">Iron</keyword>
<keyword evidence="4 15" id="KW-0813">Transport</keyword>
<comment type="similarity">
    <text evidence="3">Belongs to the NapC/NirT/NrfH family.</text>
</comment>
<comment type="PTM">
    <text evidence="16">Binds 5 heme groups per subunit.</text>
</comment>
<dbReference type="STRING" id="316056.RPC_1749"/>
<sequence length="385" mass="42393">MIQFLRSRGSKWTLALVAVAGAVAGVIGWGGFNTAMEATNSLEFCISCHEMRDTVFKEYQKSIHYTNASGVRAACPDCHVPKQWLPKFIRKVEASSEIYHKLVGTIDTPEKFEAARLGLAKRVWATMKNTDSRECRNCHSFQTMDFHKQRPAASEAMQKGMADGKTCIDCHKGIAHKMPDMSVGYRSIFNELAASAKTLQPKVGDTLATLITTSFYLDKPGKDDPADGRLLAATPMKVTAVDGPLLQVQLTGWQQEGSEQMLYARQGKRIPSAALGPEAVEKVTSVSTMTDPDTDQVWSEGKLAVWVKNENLVADAAKLNAYGAEMYSSSCGLCHALPATGHFLANQWIGNLNAMKRFVTLDDEQFRMVQKYVQMNAQDTGGKHE</sequence>
<feature type="binding site" description="covalent" evidence="16">
    <location>
        <position position="78"/>
    </location>
    <ligand>
        <name>heme</name>
        <dbReference type="ChEBI" id="CHEBI:30413"/>
        <label>2</label>
    </ligand>
</feature>
<dbReference type="InterPro" id="IPR036280">
    <property type="entry name" value="Multihaem_cyt_sf"/>
</dbReference>
<dbReference type="AlphaFoldDB" id="Q217X8"/>
<keyword evidence="5 15" id="KW-1003">Cell membrane</keyword>
<feature type="binding site" description="axial binding residue" evidence="17">
    <location>
        <position position="335"/>
    </location>
    <ligand>
        <name>heme</name>
        <dbReference type="ChEBI" id="CHEBI:30413"/>
        <label>5</label>
    </ligand>
    <ligandPart>
        <name>Fe</name>
        <dbReference type="ChEBI" id="CHEBI:18248"/>
    </ligandPart>
</feature>
<feature type="binding site" description="covalent" evidence="16">
    <location>
        <position position="334"/>
    </location>
    <ligand>
        <name>heme</name>
        <dbReference type="ChEBI" id="CHEBI:30413"/>
        <label>5</label>
    </ligand>
</feature>
<dbReference type="InterPro" id="IPR036909">
    <property type="entry name" value="Cyt_c-like_dom_sf"/>
</dbReference>
<organism evidence="20">
    <name type="scientific">Rhodopseudomonas palustris (strain BisB18)</name>
    <dbReference type="NCBI Taxonomy" id="316056"/>
    <lineage>
        <taxon>Bacteria</taxon>
        <taxon>Pseudomonadati</taxon>
        <taxon>Pseudomonadota</taxon>
        <taxon>Alphaproteobacteria</taxon>
        <taxon>Hyphomicrobiales</taxon>
        <taxon>Nitrobacteraceae</taxon>
        <taxon>Rhodopseudomonas</taxon>
    </lineage>
</organism>
<keyword evidence="10 15" id="KW-0249">Electron transport</keyword>
<feature type="domain" description="NapC/NirT cytochrome c N-terminal" evidence="19">
    <location>
        <begin position="10"/>
        <end position="181"/>
    </location>
</feature>
<evidence type="ECO:0000256" key="4">
    <source>
        <dbReference type="ARBA" id="ARBA00022448"/>
    </source>
</evidence>
<evidence type="ECO:0000256" key="10">
    <source>
        <dbReference type="ARBA" id="ARBA00022982"/>
    </source>
</evidence>
<evidence type="ECO:0000256" key="16">
    <source>
        <dbReference type="PIRSR" id="PIRSR000014-1"/>
    </source>
</evidence>
<accession>Q217X8</accession>
<dbReference type="Pfam" id="PF03264">
    <property type="entry name" value="Cytochrom_NNT"/>
    <property type="match status" value="1"/>
</dbReference>
<evidence type="ECO:0000256" key="8">
    <source>
        <dbReference type="ARBA" id="ARBA00022692"/>
    </source>
</evidence>
<dbReference type="eggNOG" id="COG3005">
    <property type="taxonomic scope" value="Bacteria"/>
</dbReference>
<keyword evidence="7 15" id="KW-0349">Heme</keyword>
<dbReference type="InterPro" id="IPR051174">
    <property type="entry name" value="Cytochrome_c-type_ET"/>
</dbReference>
<comment type="function">
    <text evidence="14">Mediates electron flow from quinones to the NapAB complex.</text>
</comment>
<dbReference type="GO" id="GO:0005506">
    <property type="term" value="F:iron ion binding"/>
    <property type="evidence" value="ECO:0007669"/>
    <property type="project" value="UniProtKB-UniRule"/>
</dbReference>
<feature type="binding site" description="covalent" evidence="16">
    <location>
        <position position="48"/>
    </location>
    <ligand>
        <name>heme</name>
        <dbReference type="ChEBI" id="CHEBI:30413"/>
        <label>1</label>
    </ligand>
</feature>
<feature type="binding site" description="covalent" evidence="16">
    <location>
        <position position="138"/>
    </location>
    <ligand>
        <name>heme</name>
        <dbReference type="ChEBI" id="CHEBI:30413"/>
        <label>3</label>
    </ligand>
</feature>
<keyword evidence="11 18" id="KW-1133">Transmembrane helix</keyword>
<dbReference type="NCBIfam" id="TIGR02162">
    <property type="entry name" value="torC"/>
    <property type="match status" value="1"/>
</dbReference>